<feature type="transmembrane region" description="Helical" evidence="1">
    <location>
        <begin position="64"/>
        <end position="85"/>
    </location>
</feature>
<dbReference type="Pfam" id="PF16079">
    <property type="entry name" value="Phage_holin_5_2"/>
    <property type="match status" value="1"/>
</dbReference>
<organism evidence="2">
    <name type="scientific">Myoviridae sp. ctgXL3</name>
    <dbReference type="NCBI Taxonomy" id="2826681"/>
    <lineage>
        <taxon>Viruses</taxon>
        <taxon>Duplodnaviria</taxon>
        <taxon>Heunggongvirae</taxon>
        <taxon>Uroviricota</taxon>
        <taxon>Caudoviricetes</taxon>
    </lineage>
</organism>
<protein>
    <submittedName>
        <fullName evidence="2">Holin</fullName>
    </submittedName>
</protein>
<dbReference type="InterPro" id="IPR032111">
    <property type="entry name" value="Clostridium_phage_holin"/>
</dbReference>
<feature type="transmembrane region" description="Helical" evidence="1">
    <location>
        <begin position="34"/>
        <end position="58"/>
    </location>
</feature>
<keyword evidence="1" id="KW-1133">Transmembrane helix</keyword>
<evidence type="ECO:0000256" key="1">
    <source>
        <dbReference type="SAM" id="Phobius"/>
    </source>
</evidence>
<sequence>MQTQDLGQFIVENKQIIVPVVYVLGMFLKKTPKVLDWIIPWILLAVCIALSIGIDLYTPEPINFAVAIMQGILCAGEAVLVNQLIKQTKNK</sequence>
<name>A0A8S5QS19_9CAUD</name>
<dbReference type="EMBL" id="BK015712">
    <property type="protein sequence ID" value="DAE21428.1"/>
    <property type="molecule type" value="Genomic_DNA"/>
</dbReference>
<reference evidence="2" key="1">
    <citation type="journal article" date="2021" name="Proc. Natl. Acad. Sci. U.S.A.">
        <title>A Catalog of Tens of Thousands of Viruses from Human Metagenomes Reveals Hidden Associations with Chronic Diseases.</title>
        <authorList>
            <person name="Tisza M.J."/>
            <person name="Buck C.B."/>
        </authorList>
    </citation>
    <scope>NUCLEOTIDE SEQUENCE</scope>
    <source>
        <strain evidence="2">CtgXL3</strain>
    </source>
</reference>
<keyword evidence="1" id="KW-0472">Membrane</keyword>
<evidence type="ECO:0000313" key="2">
    <source>
        <dbReference type="EMBL" id="DAE21428.1"/>
    </source>
</evidence>
<keyword evidence="1" id="KW-0812">Transmembrane</keyword>
<accession>A0A8S5QS19</accession>
<proteinExistence type="predicted"/>